<evidence type="ECO:0000313" key="5">
    <source>
        <dbReference type="EMBL" id="GIE99634.1"/>
    </source>
</evidence>
<dbReference type="EMBL" id="BOMV01000076">
    <property type="protein sequence ID" value="GIE99634.1"/>
    <property type="molecule type" value="Genomic_DNA"/>
</dbReference>
<dbReference type="AlphaFoldDB" id="A0A919K6K6"/>
<feature type="transmembrane region" description="Helical" evidence="3">
    <location>
        <begin position="119"/>
        <end position="140"/>
    </location>
</feature>
<sequence>MKDLLPSYAAGVLHGAEHERVRAHVADCSSCRADLAAWQSIAAAALPETAAPDPARLVRAVLTRSAMDGPTGHRPGRARPLAALVVAEARLIRPAVPIASALVMALGVAIVLIQGAPGIAGLVLSLVAPIVAAAGVAGTYRARRDPAAELVAAAPTSGRLLLLIRLALVFGYDVVLALAASAVLTVSSAAGTASLNTLVGAWLGPMALLSSLSLLVAVRFGPDVALGAAVGVWAVRVLAGGILARDDWPARFVLAAWSTNALVLAISAAVAVAAVAVAGRGEPLHGWRATHPM</sequence>
<accession>A0A919K6K6</accession>
<gene>
    <name evidence="5" type="ORF">Ari01nite_70990</name>
</gene>
<keyword evidence="3" id="KW-0812">Transmembrane</keyword>
<dbReference type="InterPro" id="IPR041916">
    <property type="entry name" value="Anti_sigma_zinc_sf"/>
</dbReference>
<dbReference type="InterPro" id="IPR027383">
    <property type="entry name" value="Znf_put"/>
</dbReference>
<protein>
    <recommendedName>
        <fullName evidence="4">Putative zinc-finger domain-containing protein</fullName>
    </recommendedName>
</protein>
<evidence type="ECO:0000259" key="4">
    <source>
        <dbReference type="Pfam" id="PF13490"/>
    </source>
</evidence>
<dbReference type="Proteomes" id="UP000636960">
    <property type="component" value="Unassembled WGS sequence"/>
</dbReference>
<feature type="domain" description="Putative zinc-finger" evidence="4">
    <location>
        <begin position="3"/>
        <end position="32"/>
    </location>
</feature>
<feature type="transmembrane region" description="Helical" evidence="3">
    <location>
        <begin position="95"/>
        <end position="113"/>
    </location>
</feature>
<proteinExistence type="predicted"/>
<evidence type="ECO:0000256" key="3">
    <source>
        <dbReference type="SAM" id="Phobius"/>
    </source>
</evidence>
<name>A0A919K6K6_9ACTN</name>
<dbReference type="RefSeq" id="WP_203786618.1">
    <property type="nucleotide sequence ID" value="NZ_BOMV01000076.1"/>
</dbReference>
<comment type="caution">
    <text evidence="5">The sequence shown here is derived from an EMBL/GenBank/DDBJ whole genome shotgun (WGS) entry which is preliminary data.</text>
</comment>
<dbReference type="Gene3D" id="1.10.10.1320">
    <property type="entry name" value="Anti-sigma factor, zinc-finger domain"/>
    <property type="match status" value="1"/>
</dbReference>
<evidence type="ECO:0000256" key="1">
    <source>
        <dbReference type="ARBA" id="ARBA00023015"/>
    </source>
</evidence>
<keyword evidence="3" id="KW-1133">Transmembrane helix</keyword>
<keyword evidence="2" id="KW-0804">Transcription</keyword>
<organism evidence="5 6">
    <name type="scientific">Paractinoplanes rishiriensis</name>
    <dbReference type="NCBI Taxonomy" id="1050105"/>
    <lineage>
        <taxon>Bacteria</taxon>
        <taxon>Bacillati</taxon>
        <taxon>Actinomycetota</taxon>
        <taxon>Actinomycetes</taxon>
        <taxon>Micromonosporales</taxon>
        <taxon>Micromonosporaceae</taxon>
        <taxon>Paractinoplanes</taxon>
    </lineage>
</organism>
<keyword evidence="6" id="KW-1185">Reference proteome</keyword>
<feature type="transmembrane region" description="Helical" evidence="3">
    <location>
        <begin position="256"/>
        <end position="278"/>
    </location>
</feature>
<keyword evidence="1" id="KW-0805">Transcription regulation</keyword>
<feature type="transmembrane region" description="Helical" evidence="3">
    <location>
        <begin position="224"/>
        <end position="244"/>
    </location>
</feature>
<feature type="transmembrane region" description="Helical" evidence="3">
    <location>
        <begin position="198"/>
        <end position="217"/>
    </location>
</feature>
<dbReference type="Pfam" id="PF13490">
    <property type="entry name" value="zf-HC2"/>
    <property type="match status" value="1"/>
</dbReference>
<reference evidence="5" key="1">
    <citation type="submission" date="2021-01" db="EMBL/GenBank/DDBJ databases">
        <title>Whole genome shotgun sequence of Actinoplanes rishiriensis NBRC 108556.</title>
        <authorList>
            <person name="Komaki H."/>
            <person name="Tamura T."/>
        </authorList>
    </citation>
    <scope>NUCLEOTIDE SEQUENCE</scope>
    <source>
        <strain evidence="5">NBRC 108556</strain>
    </source>
</reference>
<evidence type="ECO:0000256" key="2">
    <source>
        <dbReference type="ARBA" id="ARBA00023163"/>
    </source>
</evidence>
<feature type="transmembrane region" description="Helical" evidence="3">
    <location>
        <begin position="160"/>
        <end position="186"/>
    </location>
</feature>
<evidence type="ECO:0000313" key="6">
    <source>
        <dbReference type="Proteomes" id="UP000636960"/>
    </source>
</evidence>
<keyword evidence="3" id="KW-0472">Membrane</keyword>